<dbReference type="Pfam" id="PF01593">
    <property type="entry name" value="Amino_oxidase"/>
    <property type="match status" value="1"/>
</dbReference>
<keyword evidence="7" id="KW-1185">Reference proteome</keyword>
<dbReference type="PANTHER" id="PTHR43734">
    <property type="entry name" value="PHYTOENE DESATURASE"/>
    <property type="match status" value="1"/>
</dbReference>
<feature type="domain" description="Amine oxidase" evidence="5">
    <location>
        <begin position="18"/>
        <end position="487"/>
    </location>
</feature>
<keyword evidence="2 4" id="KW-0125">Carotenoid biosynthesis</keyword>
<evidence type="ECO:0000256" key="2">
    <source>
        <dbReference type="ARBA" id="ARBA00022746"/>
    </source>
</evidence>
<comment type="similarity">
    <text evidence="4">Belongs to the carotenoid/retinoid oxidoreductase family.</text>
</comment>
<evidence type="ECO:0000313" key="7">
    <source>
        <dbReference type="Proteomes" id="UP001500212"/>
    </source>
</evidence>
<protein>
    <submittedName>
        <fullName evidence="6">Phytoene desaturase family protein</fullName>
    </submittedName>
</protein>
<dbReference type="PANTHER" id="PTHR43734:SF1">
    <property type="entry name" value="PHYTOENE DESATURASE"/>
    <property type="match status" value="1"/>
</dbReference>
<evidence type="ECO:0000256" key="1">
    <source>
        <dbReference type="ARBA" id="ARBA00004829"/>
    </source>
</evidence>
<organism evidence="6 7">
    <name type="scientific">Actinoallomurus liliacearum</name>
    <dbReference type="NCBI Taxonomy" id="1080073"/>
    <lineage>
        <taxon>Bacteria</taxon>
        <taxon>Bacillati</taxon>
        <taxon>Actinomycetota</taxon>
        <taxon>Actinomycetes</taxon>
        <taxon>Streptosporangiales</taxon>
        <taxon>Thermomonosporaceae</taxon>
        <taxon>Actinoallomurus</taxon>
    </lineage>
</organism>
<evidence type="ECO:0000259" key="5">
    <source>
        <dbReference type="Pfam" id="PF01593"/>
    </source>
</evidence>
<dbReference type="Proteomes" id="UP001500212">
    <property type="component" value="Unassembled WGS sequence"/>
</dbReference>
<comment type="caution">
    <text evidence="6">The sequence shown here is derived from an EMBL/GenBank/DDBJ whole genome shotgun (WGS) entry which is preliminary data.</text>
</comment>
<dbReference type="RefSeq" id="WP_345349855.1">
    <property type="nucleotide sequence ID" value="NZ_BAABHJ010000003.1"/>
</dbReference>
<dbReference type="InterPro" id="IPR036188">
    <property type="entry name" value="FAD/NAD-bd_sf"/>
</dbReference>
<dbReference type="NCBIfam" id="TIGR02734">
    <property type="entry name" value="crtI_fam"/>
    <property type="match status" value="1"/>
</dbReference>
<keyword evidence="3 4" id="KW-0560">Oxidoreductase</keyword>
<comment type="pathway">
    <text evidence="1 4">Carotenoid biosynthesis.</text>
</comment>
<proteinExistence type="inferred from homology"/>
<dbReference type="EMBL" id="BAABHJ010000003">
    <property type="protein sequence ID" value="GAA4603893.1"/>
    <property type="molecule type" value="Genomic_DNA"/>
</dbReference>
<dbReference type="InterPro" id="IPR014105">
    <property type="entry name" value="Carotenoid/retinoid_OxRdtase"/>
</dbReference>
<gene>
    <name evidence="6" type="primary">crtI_2</name>
    <name evidence="6" type="ORF">GCM10023195_13040</name>
</gene>
<accession>A0ABP8TBY0</accession>
<evidence type="ECO:0000256" key="3">
    <source>
        <dbReference type="ARBA" id="ARBA00023002"/>
    </source>
</evidence>
<dbReference type="InterPro" id="IPR002937">
    <property type="entry name" value="Amino_oxidase"/>
</dbReference>
<name>A0ABP8TBY0_9ACTN</name>
<sequence>MRTVGGSTDRIVVIGAGLSGLSAALHLAGQGREVIVVERCDGPGGRVGRRDVGGYLTDTGPSWLTMPGIIEDTLATVGASMDDRLPMVRLDPAYRAHFADGTVLDVHADEDAMAEEIRGFAGPREEAGFRRLRHWLVQLYEAEFERFIAANVDSPLRVLGPRLVHLTLMGGFIRWDRLVARYIRDERLQRIFTYPTLFGGLAPHRAFAIYAVAAYMDIVGGVFFPYGGMRALPDALAGAAADAGVSFRYATTVVSLERRGGRVTAVRTEEGERIACDAIVISCELPAAYRLLGGPPHRVLSLRPASSVITLHMAAPSTWAGTLHHNLLFGQAWESGYDDLTSGRRLMRDPSLLLTRPTATDRSLAPPGRQLLSLLVPVPNLADLPVDWNDLGPEYARRMLDIVAGRLGFAPSTVDLLHLTTPADWQGQGLVAGTPFSLAHSLPQTGPFRPTNLPRSADNAVLAGCGTVPGVGIPAALLSGRLAADRVTGVPRERRGLIAGPGGRLVAPSAGGRR</sequence>
<dbReference type="SUPFAM" id="SSF51905">
    <property type="entry name" value="FAD/NAD(P)-binding domain"/>
    <property type="match status" value="1"/>
</dbReference>
<dbReference type="Gene3D" id="3.50.50.60">
    <property type="entry name" value="FAD/NAD(P)-binding domain"/>
    <property type="match status" value="2"/>
</dbReference>
<evidence type="ECO:0000313" key="6">
    <source>
        <dbReference type="EMBL" id="GAA4603893.1"/>
    </source>
</evidence>
<reference evidence="7" key="1">
    <citation type="journal article" date="2019" name="Int. J. Syst. Evol. Microbiol.">
        <title>The Global Catalogue of Microorganisms (GCM) 10K type strain sequencing project: providing services to taxonomists for standard genome sequencing and annotation.</title>
        <authorList>
            <consortium name="The Broad Institute Genomics Platform"/>
            <consortium name="The Broad Institute Genome Sequencing Center for Infectious Disease"/>
            <person name="Wu L."/>
            <person name="Ma J."/>
        </authorList>
    </citation>
    <scope>NUCLEOTIDE SEQUENCE [LARGE SCALE GENOMIC DNA]</scope>
    <source>
        <strain evidence="7">JCM 17938</strain>
    </source>
</reference>
<evidence type="ECO:0000256" key="4">
    <source>
        <dbReference type="RuleBase" id="RU362075"/>
    </source>
</evidence>